<keyword evidence="8 11" id="KW-0472">Membrane</keyword>
<dbReference type="GO" id="GO:0016020">
    <property type="term" value="C:membrane"/>
    <property type="evidence" value="ECO:0007669"/>
    <property type="project" value="UniProtKB-SubCell"/>
</dbReference>
<dbReference type="PANTHER" id="PTHR11689">
    <property type="entry name" value="CHLORIDE CHANNEL PROTEIN CLC FAMILY MEMBER"/>
    <property type="match status" value="1"/>
</dbReference>
<feature type="transmembrane region" description="Helical" evidence="11">
    <location>
        <begin position="391"/>
        <end position="411"/>
    </location>
</feature>
<evidence type="ECO:0000259" key="13">
    <source>
        <dbReference type="PROSITE" id="PS51371"/>
    </source>
</evidence>
<evidence type="ECO:0000256" key="12">
    <source>
        <dbReference type="SAM" id="MobiDB-lite"/>
    </source>
</evidence>
<feature type="transmembrane region" description="Helical" evidence="11">
    <location>
        <begin position="341"/>
        <end position="359"/>
    </location>
</feature>
<evidence type="ECO:0000256" key="2">
    <source>
        <dbReference type="ARBA" id="ARBA00022448"/>
    </source>
</evidence>
<dbReference type="Pfam" id="PF00571">
    <property type="entry name" value="CBS"/>
    <property type="match status" value="2"/>
</dbReference>
<dbReference type="InterPro" id="IPR000644">
    <property type="entry name" value="CBS_dom"/>
</dbReference>
<dbReference type="Gene3D" id="1.10.3080.10">
    <property type="entry name" value="Clc chloride channel"/>
    <property type="match status" value="1"/>
</dbReference>
<protein>
    <recommendedName>
        <fullName evidence="11">Chloride channel protein</fullName>
    </recommendedName>
</protein>
<dbReference type="GO" id="GO:0005254">
    <property type="term" value="F:chloride channel activity"/>
    <property type="evidence" value="ECO:0007669"/>
    <property type="project" value="UniProtKB-UniRule"/>
</dbReference>
<evidence type="ECO:0000256" key="6">
    <source>
        <dbReference type="ARBA" id="ARBA00023065"/>
    </source>
</evidence>
<dbReference type="InterPro" id="IPR014743">
    <property type="entry name" value="Cl-channel_core"/>
</dbReference>
<dbReference type="Gene3D" id="3.10.580.10">
    <property type="entry name" value="CBS-domain"/>
    <property type="match status" value="1"/>
</dbReference>
<dbReference type="SUPFAM" id="SSF81340">
    <property type="entry name" value="Clc chloride channel"/>
    <property type="match status" value="1"/>
</dbReference>
<dbReference type="PROSITE" id="PS51371">
    <property type="entry name" value="CBS"/>
    <property type="match status" value="1"/>
</dbReference>
<feature type="region of interest" description="Disordered" evidence="12">
    <location>
        <begin position="1"/>
        <end position="36"/>
    </location>
</feature>
<dbReference type="Pfam" id="PF00654">
    <property type="entry name" value="Voltage_CLC"/>
    <property type="match status" value="1"/>
</dbReference>
<accession>A0A7S3EJJ4</accession>
<evidence type="ECO:0000256" key="5">
    <source>
        <dbReference type="ARBA" id="ARBA00022989"/>
    </source>
</evidence>
<evidence type="ECO:0000256" key="3">
    <source>
        <dbReference type="ARBA" id="ARBA00022692"/>
    </source>
</evidence>
<keyword evidence="3 11" id="KW-0812">Transmembrane</keyword>
<comment type="subcellular location">
    <subcellularLocation>
        <location evidence="1 11">Membrane</location>
        <topology evidence="1 11">Multi-pass membrane protein</topology>
    </subcellularLocation>
</comment>
<feature type="transmembrane region" description="Helical" evidence="11">
    <location>
        <begin position="512"/>
        <end position="532"/>
    </location>
</feature>
<dbReference type="SUPFAM" id="SSF54631">
    <property type="entry name" value="CBS-domain pair"/>
    <property type="match status" value="1"/>
</dbReference>
<feature type="transmembrane region" description="Helical" evidence="11">
    <location>
        <begin position="602"/>
        <end position="620"/>
    </location>
</feature>
<keyword evidence="4" id="KW-0677">Repeat</keyword>
<reference evidence="14" key="1">
    <citation type="submission" date="2021-01" db="EMBL/GenBank/DDBJ databases">
        <authorList>
            <person name="Corre E."/>
            <person name="Pelletier E."/>
            <person name="Niang G."/>
            <person name="Scheremetjew M."/>
            <person name="Finn R."/>
            <person name="Kale V."/>
            <person name="Holt S."/>
            <person name="Cochrane G."/>
            <person name="Meng A."/>
            <person name="Brown T."/>
            <person name="Cohen L."/>
        </authorList>
    </citation>
    <scope>NUCLEOTIDE SEQUENCE</scope>
    <source>
        <strain evidence="14">CCMP 769</strain>
    </source>
</reference>
<sequence length="896" mass="98810">MSDTKSAAAEAAGENKENGLSDQNFEGALPPEMNEADDVVFADAYGLGANRRNSTASGKQSLDGVRKSGESRKHSEDKRRRFSFSKSAKEDDIDDDTYSMEFRLEFDPRAHKFDTVNFHVPHNSANLKQYFPQTSKEESYRYTAVFVLAVIVGILVGCIGWLMEAGVSWATIGLYTVAQTVLIENGHVVGGIFAFIALGVVMAAGASVLVVFVSPLAAGSGIPEIKSYLNGVKLPGLTKFRTMIAKGVGVCLSIASGYVCGREGPMIHCGGILGNATAQAANNILRARLPYRMWDFFRTEAWKRDFTALGSAAGVAVAFQAPIGGLLFVLEEAATHWSQTMTWATVVGTILACIVGAILEEISHGNLNIDVSEVGFVFGPLSNSSFYLKDYGFFILIGLCGGLFGALLSLLQKPLTQFRFKYVNRPWRRLLEALLVNILTNGVRLLVTALTNECVLVDEAYENAVSLKYKKDFSQFSCPDGYHSLFAALLYNPLDVVLQALLHNENEEAYNAYLLISALAFYTFFTILTYGIAVPSGLFIPAFVWGATLGRLVGLLAYNAFPDHRADFEISSYVYLGGVAGLAGATRMTASVVLIAAESAGFGTGIITGILVAVIAKFTGDFFNTGIYDLHIALKGIPILEPRLLEKPDLFYRVLCRDVMERNVYALYDRSKVSDLVRILKEHKHGCFPVTAKYLEPVGLASDGAFPRIPIVAPEPAGLMNFSNVQFRGMVERRVLVACLYHLTTHYKDDVLYGKPLPRNRYDTAYPNTRYKSREAWILDNVPKELYENEVHLEPYIDRNPAIISDKATVAEAREMFRSTGQRHIICVWLKTGRVVGIMTRKDILPETIEFVDEQVRSVANQPEEAFRFANPRYTSSIASFRPQFVSGFHDFSALE</sequence>
<keyword evidence="6 11" id="KW-0406">Ion transport</keyword>
<keyword evidence="2 11" id="KW-0813">Transport</keyword>
<evidence type="ECO:0000256" key="10">
    <source>
        <dbReference type="PROSITE-ProRule" id="PRU00703"/>
    </source>
</evidence>
<dbReference type="PANTHER" id="PTHR11689:SF136">
    <property type="entry name" value="H(+)_CL(-) EXCHANGE TRANSPORTER 7"/>
    <property type="match status" value="1"/>
</dbReference>
<keyword evidence="7 10" id="KW-0129">CBS domain</keyword>
<dbReference type="PRINTS" id="PR00762">
    <property type="entry name" value="CLCHANNEL"/>
</dbReference>
<evidence type="ECO:0000313" key="14">
    <source>
        <dbReference type="EMBL" id="CAE0056636.1"/>
    </source>
</evidence>
<evidence type="ECO:0000256" key="9">
    <source>
        <dbReference type="ARBA" id="ARBA00023214"/>
    </source>
</evidence>
<keyword evidence="9 11" id="KW-0868">Chloride</keyword>
<evidence type="ECO:0000256" key="7">
    <source>
        <dbReference type="ARBA" id="ARBA00023122"/>
    </source>
</evidence>
<dbReference type="InterPro" id="IPR046342">
    <property type="entry name" value="CBS_dom_sf"/>
</dbReference>
<gene>
    <name evidence="14" type="ORF">RMAR00112_LOCUS24682</name>
</gene>
<evidence type="ECO:0000256" key="4">
    <source>
        <dbReference type="ARBA" id="ARBA00022737"/>
    </source>
</evidence>
<dbReference type="AlphaFoldDB" id="A0A7S3EJJ4"/>
<feature type="compositionally biased region" description="Basic and acidic residues" evidence="12">
    <location>
        <begin position="64"/>
        <end position="79"/>
    </location>
</feature>
<feature type="transmembrane region" description="Helical" evidence="11">
    <location>
        <begin position="192"/>
        <end position="219"/>
    </location>
</feature>
<feature type="domain" description="CBS" evidence="13">
    <location>
        <begin position="797"/>
        <end position="854"/>
    </location>
</feature>
<evidence type="ECO:0000256" key="11">
    <source>
        <dbReference type="RuleBase" id="RU361221"/>
    </source>
</evidence>
<comment type="similarity">
    <text evidence="11">Belongs to the chloride channel (TC 2.A.49) family.</text>
</comment>
<feature type="region of interest" description="Disordered" evidence="12">
    <location>
        <begin position="50"/>
        <end position="86"/>
    </location>
</feature>
<organism evidence="14">
    <name type="scientific">Rhodosorus marinus</name>
    <dbReference type="NCBI Taxonomy" id="101924"/>
    <lineage>
        <taxon>Eukaryota</taxon>
        <taxon>Rhodophyta</taxon>
        <taxon>Stylonematophyceae</taxon>
        <taxon>Stylonematales</taxon>
        <taxon>Stylonemataceae</taxon>
        <taxon>Rhodosorus</taxon>
    </lineage>
</organism>
<dbReference type="SMART" id="SM00116">
    <property type="entry name" value="CBS"/>
    <property type="match status" value="2"/>
</dbReference>
<proteinExistence type="inferred from homology"/>
<dbReference type="EMBL" id="HBHW01032101">
    <property type="protein sequence ID" value="CAE0056636.1"/>
    <property type="molecule type" value="Transcribed_RNA"/>
</dbReference>
<name>A0A7S3EJJ4_9RHOD</name>
<feature type="transmembrane region" description="Helical" evidence="11">
    <location>
        <begin position="306"/>
        <end position="329"/>
    </location>
</feature>
<feature type="compositionally biased region" description="Polar residues" evidence="12">
    <location>
        <begin position="51"/>
        <end position="60"/>
    </location>
</feature>
<feature type="transmembrane region" description="Helical" evidence="11">
    <location>
        <begin position="538"/>
        <end position="561"/>
    </location>
</feature>
<dbReference type="InterPro" id="IPR001807">
    <property type="entry name" value="ClC"/>
</dbReference>
<feature type="transmembrane region" description="Helical" evidence="11">
    <location>
        <begin position="142"/>
        <end position="163"/>
    </location>
</feature>
<comment type="caution">
    <text evidence="11">Lacks conserved residue(s) required for the propagation of feature annotation.</text>
</comment>
<evidence type="ECO:0000256" key="8">
    <source>
        <dbReference type="ARBA" id="ARBA00023136"/>
    </source>
</evidence>
<evidence type="ECO:0000256" key="1">
    <source>
        <dbReference type="ARBA" id="ARBA00004141"/>
    </source>
</evidence>
<keyword evidence="5 11" id="KW-1133">Transmembrane helix</keyword>
<dbReference type="InterPro" id="IPR051280">
    <property type="entry name" value="Cl-channel/antiporter"/>
</dbReference>